<dbReference type="STRING" id="155865.SAMN05216515_10313"/>
<feature type="transmembrane region" description="Helical" evidence="1">
    <location>
        <begin position="151"/>
        <end position="173"/>
    </location>
</feature>
<dbReference type="RefSeq" id="WP_090470002.1">
    <property type="nucleotide sequence ID" value="NZ_CACZKG010000010.1"/>
</dbReference>
<proteinExistence type="predicted"/>
<accession>A0A1I7FMZ8</accession>
<keyword evidence="1" id="KW-1133">Transmembrane helix</keyword>
<protein>
    <submittedName>
        <fullName evidence="2">Colicin V production protein</fullName>
    </submittedName>
</protein>
<evidence type="ECO:0000256" key="1">
    <source>
        <dbReference type="SAM" id="Phobius"/>
    </source>
</evidence>
<feature type="transmembrane region" description="Helical" evidence="1">
    <location>
        <begin position="105"/>
        <end position="130"/>
    </location>
</feature>
<keyword evidence="1" id="KW-0472">Membrane</keyword>
<sequence>MVLDVIILIIIVFTAVRSSYRGFALTVIRVGQWLATLLCAVLFTGDLRRYIDRHTPVGSVLRDMVSTHISDRVKESGAYQEIPRALQGLVSTGADSVSGKLASEIAGILLSVLAFLLIALAIKLICWGFAALFSKKHHHGAIGTLDTAAGFLLGFGLGIFYALLLLALLALLISVCSPGTASSLSALMKGSYISENLYRMNPLLSAFRSVLG</sequence>
<dbReference type="Proteomes" id="UP000198817">
    <property type="component" value="Unassembled WGS sequence"/>
</dbReference>
<keyword evidence="3" id="KW-1185">Reference proteome</keyword>
<dbReference type="EMBL" id="FPBT01000003">
    <property type="protein sequence ID" value="SFU37406.1"/>
    <property type="molecule type" value="Genomic_DNA"/>
</dbReference>
<keyword evidence="1" id="KW-0812">Transmembrane</keyword>
<gene>
    <name evidence="2" type="ORF">SAMN05216508_10313</name>
</gene>
<evidence type="ECO:0000313" key="3">
    <source>
        <dbReference type="Proteomes" id="UP000198817"/>
    </source>
</evidence>
<reference evidence="2 3" key="1">
    <citation type="submission" date="2016-10" db="EMBL/GenBank/DDBJ databases">
        <authorList>
            <person name="de Groot N.N."/>
        </authorList>
    </citation>
    <scope>NUCLEOTIDE SEQUENCE [LARGE SCALE GENOMIC DNA]</scope>
    <source>
        <strain evidence="2 3">KHGC13</strain>
    </source>
</reference>
<name>A0A1I7FMZ8_9FIRM</name>
<evidence type="ECO:0000313" key="2">
    <source>
        <dbReference type="EMBL" id="SFU37406.1"/>
    </source>
</evidence>
<dbReference type="AlphaFoldDB" id="A0A1I7FMZ8"/>
<organism evidence="2 3">
    <name type="scientific">Eubacterium pyruvativorans</name>
    <dbReference type="NCBI Taxonomy" id="155865"/>
    <lineage>
        <taxon>Bacteria</taxon>
        <taxon>Bacillati</taxon>
        <taxon>Bacillota</taxon>
        <taxon>Clostridia</taxon>
        <taxon>Eubacteriales</taxon>
        <taxon>Eubacteriaceae</taxon>
        <taxon>Eubacterium</taxon>
    </lineage>
</organism>